<evidence type="ECO:0000313" key="6">
    <source>
        <dbReference type="EMBL" id="CUB04737.1"/>
    </source>
</evidence>
<evidence type="ECO:0000256" key="1">
    <source>
        <dbReference type="ARBA" id="ARBA00004370"/>
    </source>
</evidence>
<evidence type="ECO:0000256" key="5">
    <source>
        <dbReference type="SAM" id="Phobius"/>
    </source>
</evidence>
<dbReference type="SUPFAM" id="SSF161084">
    <property type="entry name" value="MAPEG domain-like"/>
    <property type="match status" value="1"/>
</dbReference>
<evidence type="ECO:0000256" key="2">
    <source>
        <dbReference type="ARBA" id="ARBA00022692"/>
    </source>
</evidence>
<keyword evidence="2 5" id="KW-0812">Transmembrane</keyword>
<dbReference type="EMBL" id="CYHG01000008">
    <property type="protein sequence ID" value="CUB04737.1"/>
    <property type="molecule type" value="Genomic_DNA"/>
</dbReference>
<feature type="transmembrane region" description="Helical" evidence="5">
    <location>
        <begin position="86"/>
        <end position="107"/>
    </location>
</feature>
<feature type="transmembrane region" description="Helical" evidence="5">
    <location>
        <begin position="6"/>
        <end position="27"/>
    </location>
</feature>
<dbReference type="GO" id="GO:0016020">
    <property type="term" value="C:membrane"/>
    <property type="evidence" value="ECO:0007669"/>
    <property type="project" value="UniProtKB-SubCell"/>
</dbReference>
<evidence type="ECO:0000256" key="3">
    <source>
        <dbReference type="ARBA" id="ARBA00022989"/>
    </source>
</evidence>
<feature type="transmembrane region" description="Helical" evidence="5">
    <location>
        <begin position="60"/>
        <end position="80"/>
    </location>
</feature>
<comment type="subcellular location">
    <subcellularLocation>
        <location evidence="1">Membrane</location>
    </subcellularLocation>
</comment>
<dbReference type="OrthoDB" id="5880499at2"/>
<protein>
    <submittedName>
        <fullName evidence="6">Uncharacterized conserved protein, MAPEG superfamily</fullName>
    </submittedName>
</protein>
<keyword evidence="7" id="KW-1185">Reference proteome</keyword>
<sequence>MELTTIYGTAFWGIFIILVTWMVQWFVAAGSKARKEGAIPGKVDESLGHESFSFRAHRTFMNSIENVPAMLGVIMLAILIGADAFWVMICIWSFAVARILHMLLYYAVATNENPSPRSYFFLMGLVSNIALLILCAITMVNF</sequence>
<reference evidence="7" key="1">
    <citation type="submission" date="2015-08" db="EMBL/GenBank/DDBJ databases">
        <authorList>
            <person name="Varghese N."/>
        </authorList>
    </citation>
    <scope>NUCLEOTIDE SEQUENCE [LARGE SCALE GENOMIC DNA]</scope>
    <source>
        <strain evidence="7">JCM 18476</strain>
    </source>
</reference>
<keyword evidence="4 5" id="KW-0472">Membrane</keyword>
<dbReference type="Gene3D" id="1.20.120.550">
    <property type="entry name" value="Membrane associated eicosanoid/glutathione metabolism-like domain"/>
    <property type="match status" value="1"/>
</dbReference>
<dbReference type="STRING" id="1137284.GCA_001418205_02559"/>
<name>A0A0K6IN61_9GAMM</name>
<dbReference type="Proteomes" id="UP000182769">
    <property type="component" value="Unassembled WGS sequence"/>
</dbReference>
<dbReference type="InterPro" id="IPR001129">
    <property type="entry name" value="Membr-assoc_MAPEG"/>
</dbReference>
<dbReference type="InterPro" id="IPR023352">
    <property type="entry name" value="MAPEG-like_dom_sf"/>
</dbReference>
<keyword evidence="3 5" id="KW-1133">Transmembrane helix</keyword>
<dbReference type="RefSeq" id="WP_055463625.1">
    <property type="nucleotide sequence ID" value="NZ_CYHG01000008.1"/>
</dbReference>
<dbReference type="Pfam" id="PF01124">
    <property type="entry name" value="MAPEG"/>
    <property type="match status" value="1"/>
</dbReference>
<evidence type="ECO:0000313" key="7">
    <source>
        <dbReference type="Proteomes" id="UP000182769"/>
    </source>
</evidence>
<gene>
    <name evidence="6" type="ORF">Ga0061065_10837</name>
</gene>
<dbReference type="AlphaFoldDB" id="A0A0K6IN61"/>
<organism evidence="6 7">
    <name type="scientific">Marinomonas fungiae</name>
    <dbReference type="NCBI Taxonomy" id="1137284"/>
    <lineage>
        <taxon>Bacteria</taxon>
        <taxon>Pseudomonadati</taxon>
        <taxon>Pseudomonadota</taxon>
        <taxon>Gammaproteobacteria</taxon>
        <taxon>Oceanospirillales</taxon>
        <taxon>Oceanospirillaceae</taxon>
        <taxon>Marinomonas</taxon>
    </lineage>
</organism>
<accession>A0A0K6IN61</accession>
<evidence type="ECO:0000256" key="4">
    <source>
        <dbReference type="ARBA" id="ARBA00023136"/>
    </source>
</evidence>
<proteinExistence type="predicted"/>
<feature type="transmembrane region" description="Helical" evidence="5">
    <location>
        <begin position="119"/>
        <end position="140"/>
    </location>
</feature>